<comment type="function">
    <text evidence="6">Forms chloride channels.</text>
</comment>
<evidence type="ECO:0000256" key="5">
    <source>
        <dbReference type="ARBA" id="ARBA00034769"/>
    </source>
</evidence>
<feature type="transmembrane region" description="Helical" evidence="6">
    <location>
        <begin position="274"/>
        <end position="292"/>
    </location>
</feature>
<keyword evidence="2 6" id="KW-0812">Transmembrane</keyword>
<evidence type="ECO:0000256" key="4">
    <source>
        <dbReference type="ARBA" id="ARBA00023136"/>
    </source>
</evidence>
<feature type="transmembrane region" description="Helical" evidence="6">
    <location>
        <begin position="233"/>
        <end position="254"/>
    </location>
</feature>
<feature type="transmembrane region" description="Helical" evidence="6">
    <location>
        <begin position="32"/>
        <end position="53"/>
    </location>
</feature>
<sequence length="512" mass="59997">MTVTYSSKVTSSTGIGIFLKLLARWRGSIYKIVWVDLILYLTIYYALNLLYLYGLDEKHGRKYFINMVTYFSHYGSAIPLSFVLGFFVNIVYNRWWSQYQCIPYPDGIAILVGAGAHGNDDKSRMIRRTIMRYVCAGFTLTLTMISPKVKKRFPTLHHFVEAGLLTCEEKNFMQEMDKDYPTYASKYWLPLAWAANVATTAREENIIKDDMALKDILEHINDFREKCKKLWDYDWICIPLVYTQVVTFAVYLYFIFNVLGTQFVDEIKEHDINILRFPLMSCVEFFFYMGWLKVAESLINPFGEDDDDFEVVWLIDRHLQVSYILVDKIHNSHPTLTKDKHWKEIVPHQLPFTIASRRYMNEHPVESTCDVCVQRLDQDLIVRDDDDPEDSEWMVSNPSSNPISKLFSRKKLDPGYHLKKVVFDTEDNNDKKTILVDPDEKLNLLNSLKFIDEENNKEQSSASGDNKRKTLETDETVMKESIERRKEDLLNLLDALKDDREKAKKLLDEIIK</sequence>
<dbReference type="InterPro" id="IPR000615">
    <property type="entry name" value="Bestrophin"/>
</dbReference>
<evidence type="ECO:0000256" key="3">
    <source>
        <dbReference type="ARBA" id="ARBA00022989"/>
    </source>
</evidence>
<keyword evidence="4 6" id="KW-0472">Membrane</keyword>
<dbReference type="InterPro" id="IPR021134">
    <property type="entry name" value="Bestrophin-like"/>
</dbReference>
<proteinExistence type="inferred from homology"/>
<evidence type="ECO:0000256" key="6">
    <source>
        <dbReference type="RuleBase" id="RU363126"/>
    </source>
</evidence>
<dbReference type="EMBL" id="OU892281">
    <property type="protein sequence ID" value="CAG9769519.1"/>
    <property type="molecule type" value="Genomic_DNA"/>
</dbReference>
<name>A0A9N9MQM2_9CUCU</name>
<feature type="compositionally biased region" description="Basic and acidic residues" evidence="8">
    <location>
        <begin position="465"/>
        <end position="478"/>
    </location>
</feature>
<evidence type="ECO:0000313" key="10">
    <source>
        <dbReference type="Proteomes" id="UP001152799"/>
    </source>
</evidence>
<reference evidence="9" key="1">
    <citation type="submission" date="2022-01" db="EMBL/GenBank/DDBJ databases">
        <authorList>
            <person name="King R."/>
        </authorList>
    </citation>
    <scope>NUCLEOTIDE SEQUENCE</scope>
</reference>
<dbReference type="PANTHER" id="PTHR10736:SF65">
    <property type="entry name" value="BESTROPHIN 1, ISOFORM C-RELATED"/>
    <property type="match status" value="1"/>
</dbReference>
<evidence type="ECO:0000256" key="8">
    <source>
        <dbReference type="SAM" id="MobiDB-lite"/>
    </source>
</evidence>
<gene>
    <name evidence="9" type="ORF">CEUTPL_LOCUS10026</name>
</gene>
<protein>
    <recommendedName>
        <fullName evidence="6">Bestrophin homolog</fullName>
    </recommendedName>
</protein>
<keyword evidence="6" id="KW-1003">Cell membrane</keyword>
<dbReference type="Pfam" id="PF01062">
    <property type="entry name" value="Bestrophin"/>
    <property type="match status" value="1"/>
</dbReference>
<evidence type="ECO:0000256" key="1">
    <source>
        <dbReference type="ARBA" id="ARBA00004370"/>
    </source>
</evidence>
<dbReference type="GO" id="GO:0005254">
    <property type="term" value="F:chloride channel activity"/>
    <property type="evidence" value="ECO:0007669"/>
    <property type="project" value="UniProtKB-KW"/>
</dbReference>
<accession>A0A9N9MQM2</accession>
<keyword evidence="6" id="KW-0869">Chloride channel</keyword>
<keyword evidence="6" id="KW-0407">Ion channel</keyword>
<dbReference type="OrthoDB" id="201595at2759"/>
<dbReference type="Proteomes" id="UP001152799">
    <property type="component" value="Chromosome 5"/>
</dbReference>
<keyword evidence="6" id="KW-0406">Ion transport</keyword>
<feature type="region of interest" description="Disordered" evidence="8">
    <location>
        <begin position="455"/>
        <end position="478"/>
    </location>
</feature>
<keyword evidence="6" id="KW-0868">Chloride</keyword>
<keyword evidence="3 6" id="KW-1133">Transmembrane helix</keyword>
<dbReference type="AlphaFoldDB" id="A0A9N9MQM2"/>
<evidence type="ECO:0000256" key="7">
    <source>
        <dbReference type="SAM" id="Coils"/>
    </source>
</evidence>
<dbReference type="GO" id="GO:0034707">
    <property type="term" value="C:chloride channel complex"/>
    <property type="evidence" value="ECO:0007669"/>
    <property type="project" value="UniProtKB-KW"/>
</dbReference>
<keyword evidence="10" id="KW-1185">Reference proteome</keyword>
<feature type="transmembrane region" description="Helical" evidence="6">
    <location>
        <begin position="73"/>
        <end position="92"/>
    </location>
</feature>
<evidence type="ECO:0000256" key="2">
    <source>
        <dbReference type="ARBA" id="ARBA00022692"/>
    </source>
</evidence>
<dbReference type="PANTHER" id="PTHR10736">
    <property type="entry name" value="BESTROPHIN"/>
    <property type="match status" value="1"/>
</dbReference>
<comment type="similarity">
    <text evidence="5 6">Belongs to the anion channel-forming bestrophin (TC 1.A.46) family. Calcium-sensitive chloride channel subfamily.</text>
</comment>
<keyword evidence="7" id="KW-0175">Coiled coil</keyword>
<evidence type="ECO:0000313" key="9">
    <source>
        <dbReference type="EMBL" id="CAG9769519.1"/>
    </source>
</evidence>
<organism evidence="9 10">
    <name type="scientific">Ceutorhynchus assimilis</name>
    <name type="common">cabbage seed weevil</name>
    <dbReference type="NCBI Taxonomy" id="467358"/>
    <lineage>
        <taxon>Eukaryota</taxon>
        <taxon>Metazoa</taxon>
        <taxon>Ecdysozoa</taxon>
        <taxon>Arthropoda</taxon>
        <taxon>Hexapoda</taxon>
        <taxon>Insecta</taxon>
        <taxon>Pterygota</taxon>
        <taxon>Neoptera</taxon>
        <taxon>Endopterygota</taxon>
        <taxon>Coleoptera</taxon>
        <taxon>Polyphaga</taxon>
        <taxon>Cucujiformia</taxon>
        <taxon>Curculionidae</taxon>
        <taxon>Ceutorhynchinae</taxon>
        <taxon>Ceutorhynchus</taxon>
    </lineage>
</organism>
<feature type="coiled-coil region" evidence="7">
    <location>
        <begin position="479"/>
        <end position="509"/>
    </location>
</feature>
<dbReference type="GO" id="GO:0005886">
    <property type="term" value="C:plasma membrane"/>
    <property type="evidence" value="ECO:0007669"/>
    <property type="project" value="UniProtKB-SubCell"/>
</dbReference>
<keyword evidence="6" id="KW-0813">Transport</keyword>
<comment type="subcellular location">
    <subcellularLocation>
        <location evidence="6">Cell membrane</location>
        <topology evidence="6">Multi-pass membrane protein</topology>
    </subcellularLocation>
    <subcellularLocation>
        <location evidence="1">Membrane</location>
    </subcellularLocation>
</comment>